<dbReference type="Proteomes" id="UP000008138">
    <property type="component" value="Chromosome"/>
</dbReference>
<dbReference type="KEGG" id="tuz:TUZN_1523"/>
<organism evidence="2 3">
    <name type="scientific">Thermoproteus uzoniensis (strain 768-20)</name>
    <dbReference type="NCBI Taxonomy" id="999630"/>
    <lineage>
        <taxon>Archaea</taxon>
        <taxon>Thermoproteota</taxon>
        <taxon>Thermoprotei</taxon>
        <taxon>Thermoproteales</taxon>
        <taxon>Thermoproteaceae</taxon>
        <taxon>Thermoproteus</taxon>
    </lineage>
</organism>
<protein>
    <submittedName>
        <fullName evidence="2">DNA polymerase, beta domain protein region</fullName>
    </submittedName>
</protein>
<dbReference type="PANTHER" id="PTHR37030">
    <property type="entry name" value="NUCLEOTIDYLTRANSFERASE"/>
    <property type="match status" value="1"/>
</dbReference>
<dbReference type="EMBL" id="CP002590">
    <property type="protein sequence ID" value="AEA12994.1"/>
    <property type="molecule type" value="Genomic_DNA"/>
</dbReference>
<sequence length="73" mass="8401">MSSWVRSHFEHLRRWREYARAVMRAARDLVPGARVYVIGGVAEDRTTVLSDIDILIIIPGNTAINKSKLYKIF</sequence>
<dbReference type="Pfam" id="PF01909">
    <property type="entry name" value="NTP_transf_2"/>
    <property type="match status" value="1"/>
</dbReference>
<dbReference type="InterPro" id="IPR043519">
    <property type="entry name" value="NT_sf"/>
</dbReference>
<dbReference type="InterPro" id="IPR002934">
    <property type="entry name" value="Polymerase_NTP_transf_dom"/>
</dbReference>
<dbReference type="STRING" id="999630.TUZN_1523"/>
<evidence type="ECO:0000313" key="3">
    <source>
        <dbReference type="Proteomes" id="UP000008138"/>
    </source>
</evidence>
<dbReference type="AlphaFoldDB" id="F2L267"/>
<evidence type="ECO:0000313" key="2">
    <source>
        <dbReference type="EMBL" id="AEA12994.1"/>
    </source>
</evidence>
<proteinExistence type="predicted"/>
<keyword evidence="3" id="KW-1185">Reference proteome</keyword>
<reference key="2">
    <citation type="submission" date="2011-03" db="EMBL/GenBank/DDBJ databases">
        <title>Complete genome sequence of the thermoacidophilic crenarchaeon Thermoproteus uzoniensis 768-20.</title>
        <authorList>
            <person name="Mardanov A.V."/>
            <person name="Gumerov V.M."/>
            <person name="Beletsky A.V."/>
            <person name="Prokofeva M.I."/>
            <person name="Bonch-Osmolovskaya E.A."/>
            <person name="Ravin N.V."/>
            <person name="Skryabin K.G."/>
        </authorList>
    </citation>
    <scope>NUCLEOTIDE SEQUENCE</scope>
    <source>
        <strain>768-20</strain>
    </source>
</reference>
<dbReference type="GO" id="GO:0016779">
    <property type="term" value="F:nucleotidyltransferase activity"/>
    <property type="evidence" value="ECO:0007669"/>
    <property type="project" value="InterPro"/>
</dbReference>
<accession>F2L267</accession>
<dbReference type="eggNOG" id="arCOG01205">
    <property type="taxonomic scope" value="Archaea"/>
</dbReference>
<dbReference type="PANTHER" id="PTHR37030:SF3">
    <property type="entry name" value="POLYMERASE NUCLEOTIDYL TRANSFERASE DOMAIN-CONTAINING PROTEIN"/>
    <property type="match status" value="1"/>
</dbReference>
<feature type="domain" description="Polymerase nucleotidyl transferase" evidence="1">
    <location>
        <begin position="24"/>
        <end position="63"/>
    </location>
</feature>
<name>F2L267_THEU7</name>
<reference evidence="2 3" key="1">
    <citation type="journal article" date="2011" name="J. Bacteriol.">
        <title>Complete genome sequence of the thermoacidophilic crenarchaeon Thermoproteus uzoniensis 768-20.</title>
        <authorList>
            <person name="Mardanov A.V."/>
            <person name="Gumerov V.M."/>
            <person name="Beletsky A.V."/>
            <person name="Prokofeva M.I."/>
            <person name="Bonch-Osmolovskaya E.A."/>
            <person name="Ravin N.V."/>
            <person name="Skryabin K.G."/>
        </authorList>
    </citation>
    <scope>NUCLEOTIDE SEQUENCE [LARGE SCALE GENOMIC DNA]</scope>
    <source>
        <strain evidence="2 3">768-20</strain>
    </source>
</reference>
<dbReference type="Gene3D" id="3.30.460.10">
    <property type="entry name" value="Beta Polymerase, domain 2"/>
    <property type="match status" value="1"/>
</dbReference>
<dbReference type="HOGENOM" id="CLU_2695980_0_0_2"/>
<evidence type="ECO:0000259" key="1">
    <source>
        <dbReference type="Pfam" id="PF01909"/>
    </source>
</evidence>
<dbReference type="SUPFAM" id="SSF81301">
    <property type="entry name" value="Nucleotidyltransferase"/>
    <property type="match status" value="1"/>
</dbReference>
<gene>
    <name evidence="2" type="ordered locus">TUZN_1523</name>
</gene>